<dbReference type="InterPro" id="IPR058626">
    <property type="entry name" value="MdtA-like_b-barrel"/>
</dbReference>
<dbReference type="SUPFAM" id="SSF111369">
    <property type="entry name" value="HlyD-like secretion proteins"/>
    <property type="match status" value="1"/>
</dbReference>
<dbReference type="KEGG" id="paco:AACT_0864"/>
<dbReference type="Pfam" id="PF25944">
    <property type="entry name" value="Beta-barrel_RND"/>
    <property type="match status" value="1"/>
</dbReference>
<dbReference type="Gene3D" id="2.40.30.170">
    <property type="match status" value="1"/>
</dbReference>
<evidence type="ECO:0000313" key="7">
    <source>
        <dbReference type="EMBL" id="QKE28058.1"/>
    </source>
</evidence>
<dbReference type="Gene3D" id="2.40.420.20">
    <property type="match status" value="1"/>
</dbReference>
<dbReference type="Gene3D" id="2.40.50.100">
    <property type="match status" value="1"/>
</dbReference>
<dbReference type="AlphaFoldDB" id="A0A6M8EHI7"/>
<dbReference type="InterPro" id="IPR058624">
    <property type="entry name" value="MdtA-like_HH"/>
</dbReference>
<evidence type="ECO:0000259" key="5">
    <source>
        <dbReference type="Pfam" id="PF25944"/>
    </source>
</evidence>
<dbReference type="Proteomes" id="UP000503483">
    <property type="component" value="Chromosome"/>
</dbReference>
<dbReference type="Pfam" id="PF25917">
    <property type="entry name" value="BSH_RND"/>
    <property type="match status" value="1"/>
</dbReference>
<protein>
    <submittedName>
        <fullName evidence="7">RND family efflux system, membrane fusion protein</fullName>
    </submittedName>
</protein>
<dbReference type="EMBL" id="CP042652">
    <property type="protein sequence ID" value="QKE28058.1"/>
    <property type="molecule type" value="Genomic_DNA"/>
</dbReference>
<evidence type="ECO:0000259" key="4">
    <source>
        <dbReference type="Pfam" id="PF25917"/>
    </source>
</evidence>
<feature type="domain" description="Multidrug resistance protein MdtA-like beta-barrel" evidence="5">
    <location>
        <begin position="215"/>
        <end position="296"/>
    </location>
</feature>
<keyword evidence="8" id="KW-1185">Reference proteome</keyword>
<comment type="similarity">
    <text evidence="1">Belongs to the membrane fusion protein (MFP) (TC 8.A.1) family.</text>
</comment>
<dbReference type="InterPro" id="IPR058625">
    <property type="entry name" value="MdtA-like_BSH"/>
</dbReference>
<proteinExistence type="inferred from homology"/>
<dbReference type="InterPro" id="IPR006143">
    <property type="entry name" value="RND_pump_MFP"/>
</dbReference>
<feature type="chain" id="PRO_5026902853" evidence="2">
    <location>
        <begin position="24"/>
        <end position="379"/>
    </location>
</feature>
<dbReference type="PANTHER" id="PTHR30158">
    <property type="entry name" value="ACRA/E-RELATED COMPONENT OF DRUG EFFLUX TRANSPORTER"/>
    <property type="match status" value="1"/>
</dbReference>
<dbReference type="InterPro" id="IPR058637">
    <property type="entry name" value="YknX-like_C"/>
</dbReference>
<feature type="domain" description="YknX-like C-terminal permuted SH3-like" evidence="6">
    <location>
        <begin position="304"/>
        <end position="372"/>
    </location>
</feature>
<dbReference type="Pfam" id="PF25989">
    <property type="entry name" value="YknX_C"/>
    <property type="match status" value="1"/>
</dbReference>
<feature type="domain" description="Multidrug resistance protein MdtA-like barrel-sandwich hybrid" evidence="4">
    <location>
        <begin position="68"/>
        <end position="209"/>
    </location>
</feature>
<feature type="signal peptide" evidence="2">
    <location>
        <begin position="1"/>
        <end position="23"/>
    </location>
</feature>
<evidence type="ECO:0000256" key="1">
    <source>
        <dbReference type="ARBA" id="ARBA00009477"/>
    </source>
</evidence>
<name>A0A6M8EHI7_9BACT</name>
<organism evidence="7 8">
    <name type="scientific">Arcobacter acticola</name>
    <dbReference type="NCBI Taxonomy" id="1849015"/>
    <lineage>
        <taxon>Bacteria</taxon>
        <taxon>Pseudomonadati</taxon>
        <taxon>Campylobacterota</taxon>
        <taxon>Epsilonproteobacteria</taxon>
        <taxon>Campylobacterales</taxon>
        <taxon>Arcobacteraceae</taxon>
        <taxon>Arcobacter</taxon>
    </lineage>
</organism>
<reference evidence="7 8" key="1">
    <citation type="submission" date="2019-08" db="EMBL/GenBank/DDBJ databases">
        <title>Complete genome sequence of Arcobacter acticola.</title>
        <authorList>
            <person name="Miller W."/>
        </authorList>
    </citation>
    <scope>NUCLEOTIDE SEQUENCE [LARGE SCALE GENOMIC DNA]</scope>
    <source>
        <strain evidence="7 8">KCTC 52212</strain>
    </source>
</reference>
<dbReference type="Gene3D" id="1.10.287.470">
    <property type="entry name" value="Helix hairpin bin"/>
    <property type="match status" value="1"/>
</dbReference>
<dbReference type="RefSeq" id="WP_172125308.1">
    <property type="nucleotide sequence ID" value="NZ_CP042652.1"/>
</dbReference>
<dbReference type="GO" id="GO:0005886">
    <property type="term" value="C:plasma membrane"/>
    <property type="evidence" value="ECO:0007669"/>
    <property type="project" value="TreeGrafter"/>
</dbReference>
<dbReference type="Pfam" id="PF25876">
    <property type="entry name" value="HH_MFP_RND"/>
    <property type="match status" value="1"/>
</dbReference>
<dbReference type="GO" id="GO:0046677">
    <property type="term" value="P:response to antibiotic"/>
    <property type="evidence" value="ECO:0007669"/>
    <property type="project" value="TreeGrafter"/>
</dbReference>
<dbReference type="GO" id="GO:0030313">
    <property type="term" value="C:cell envelope"/>
    <property type="evidence" value="ECO:0007669"/>
    <property type="project" value="UniProtKB-SubCell"/>
</dbReference>
<evidence type="ECO:0000256" key="2">
    <source>
        <dbReference type="SAM" id="SignalP"/>
    </source>
</evidence>
<dbReference type="NCBIfam" id="TIGR01730">
    <property type="entry name" value="RND_mfp"/>
    <property type="match status" value="1"/>
</dbReference>
<dbReference type="GO" id="GO:0022857">
    <property type="term" value="F:transmembrane transporter activity"/>
    <property type="evidence" value="ECO:0007669"/>
    <property type="project" value="InterPro"/>
</dbReference>
<feature type="domain" description="Multidrug resistance protein MdtA-like alpha-helical hairpin" evidence="3">
    <location>
        <begin position="108"/>
        <end position="177"/>
    </location>
</feature>
<gene>
    <name evidence="7" type="ORF">AACT_0864</name>
</gene>
<evidence type="ECO:0000313" key="8">
    <source>
        <dbReference type="Proteomes" id="UP000503483"/>
    </source>
</evidence>
<accession>A0A6M8EHI7</accession>
<keyword evidence="2" id="KW-0732">Signal</keyword>
<sequence>MRNIKKLLITTALVFGAVTNTYAADAPATAKPAADAKPATKADVYIVPEATNIAIDLKYPAQINSFKQAKVYSRILGVLEEKYFEEGKVVNKGDVLFKIEDALYQAKLDAANASVKMNEATLNNATRSWERIQKLYNTNAVTTEQRDSTLSAYQNALASLAMSKAQLNQAKIDLDYTKVKAPISGITGLKTIDLGNLVTATPPMELVTISQNDKVYIDFSMPLSDYENIKNGLWKMPENGKIQVEINVNGQVNKQSGFVDFIDVNIDQNTSTVKMRAIVENKDYSLMPGSFARVTLNGIEQKNVITIPQKALLQNPLGTIVFVEKDGVATVKPVMVGNESGDKFIVAGGPLQSGDKVIVNNFFRIKPGSAVAIDKIINK</sequence>
<evidence type="ECO:0000259" key="3">
    <source>
        <dbReference type="Pfam" id="PF25876"/>
    </source>
</evidence>
<evidence type="ECO:0000259" key="6">
    <source>
        <dbReference type="Pfam" id="PF25989"/>
    </source>
</evidence>